<dbReference type="EMBL" id="UYRW01010596">
    <property type="protein sequence ID" value="VDM98947.1"/>
    <property type="molecule type" value="Genomic_DNA"/>
</dbReference>
<reference evidence="1 2" key="1">
    <citation type="submission" date="2018-08" db="EMBL/GenBank/DDBJ databases">
        <authorList>
            <person name="Laetsch R D."/>
            <person name="Stevens L."/>
            <person name="Kumar S."/>
            <person name="Blaxter L. M."/>
        </authorList>
    </citation>
    <scope>NUCLEOTIDE SEQUENCE [LARGE SCALE GENOMIC DNA]</scope>
</reference>
<proteinExistence type="predicted"/>
<accession>A0A3P7KNT0</accession>
<evidence type="ECO:0000313" key="2">
    <source>
        <dbReference type="Proteomes" id="UP000271087"/>
    </source>
</evidence>
<dbReference type="Proteomes" id="UP000271087">
    <property type="component" value="Unassembled WGS sequence"/>
</dbReference>
<organism evidence="1 2">
    <name type="scientific">Onchocerca ochengi</name>
    <name type="common">Filarial nematode worm</name>
    <dbReference type="NCBI Taxonomy" id="42157"/>
    <lineage>
        <taxon>Eukaryota</taxon>
        <taxon>Metazoa</taxon>
        <taxon>Ecdysozoa</taxon>
        <taxon>Nematoda</taxon>
        <taxon>Chromadorea</taxon>
        <taxon>Rhabditida</taxon>
        <taxon>Spirurina</taxon>
        <taxon>Spiruromorpha</taxon>
        <taxon>Filarioidea</taxon>
        <taxon>Onchocercidae</taxon>
        <taxon>Onchocerca</taxon>
    </lineage>
</organism>
<evidence type="ECO:0000313" key="1">
    <source>
        <dbReference type="EMBL" id="VDM98947.1"/>
    </source>
</evidence>
<protein>
    <submittedName>
        <fullName evidence="1">Uncharacterized protein</fullName>
    </submittedName>
</protein>
<sequence>ISYFHGYHLAVFIYQPTPFMGFHEMENFDTFTSTFDSSHIPTSSKMAHLEDTFNVYASFKQARCHKY</sequence>
<feature type="non-terminal residue" evidence="1">
    <location>
        <position position="1"/>
    </location>
</feature>
<dbReference type="AlphaFoldDB" id="A0A3P7KNT0"/>
<gene>
    <name evidence="1" type="ORF">NOO_LOCUS12418</name>
</gene>
<keyword evidence="2" id="KW-1185">Reference proteome</keyword>
<name>A0A3P7KNT0_ONCOC</name>